<dbReference type="eggNOG" id="KOG0017">
    <property type="taxonomic scope" value="Eukaryota"/>
</dbReference>
<evidence type="ECO:0000256" key="6">
    <source>
        <dbReference type="ARBA" id="ARBA00022759"/>
    </source>
</evidence>
<evidence type="ECO:0000256" key="9">
    <source>
        <dbReference type="ARBA" id="ARBA00023268"/>
    </source>
</evidence>
<keyword evidence="7" id="KW-0378">Hydrolase</keyword>
<evidence type="ECO:0000256" key="2">
    <source>
        <dbReference type="ARBA" id="ARBA00022670"/>
    </source>
</evidence>
<evidence type="ECO:0000259" key="11">
    <source>
        <dbReference type="PROSITE" id="PS50878"/>
    </source>
</evidence>
<dbReference type="Pfam" id="PF17919">
    <property type="entry name" value="RT_RNaseH_2"/>
    <property type="match status" value="1"/>
</dbReference>
<dbReference type="OMA" id="RSATYLE"/>
<dbReference type="GO" id="GO:0042575">
    <property type="term" value="C:DNA polymerase complex"/>
    <property type="evidence" value="ECO:0007669"/>
    <property type="project" value="UniProtKB-ARBA"/>
</dbReference>
<dbReference type="FunFam" id="3.30.70.270:FF:000026">
    <property type="entry name" value="Transposon Ty3-G Gag-Pol polyprotein"/>
    <property type="match status" value="1"/>
</dbReference>
<dbReference type="PANTHER" id="PTHR37984">
    <property type="entry name" value="PROTEIN CBG26694"/>
    <property type="match status" value="1"/>
</dbReference>
<dbReference type="InterPro" id="IPR043128">
    <property type="entry name" value="Rev_trsase/Diguanyl_cyclase"/>
</dbReference>
<keyword evidence="14" id="KW-1185">Reference proteome</keyword>
<dbReference type="GO" id="GO:0006508">
    <property type="term" value="P:proteolysis"/>
    <property type="evidence" value="ECO:0007669"/>
    <property type="project" value="UniProtKB-KW"/>
</dbReference>
<keyword evidence="6" id="KW-0255">Endonuclease</keyword>
<dbReference type="Proteomes" id="UP000007266">
    <property type="component" value="Unassembled WGS sequence"/>
</dbReference>
<dbReference type="FunFam" id="3.10.10.10:FF:000007">
    <property type="entry name" value="Retrovirus-related Pol polyprotein from transposon 17.6-like Protein"/>
    <property type="match status" value="1"/>
</dbReference>
<name>D7EKJ9_TRICA</name>
<evidence type="ECO:0000313" key="13">
    <source>
        <dbReference type="EMBL" id="EFA13180.1"/>
    </source>
</evidence>
<dbReference type="Pfam" id="PF00665">
    <property type="entry name" value="rve"/>
    <property type="match status" value="1"/>
</dbReference>
<dbReference type="EC" id="2.7.7.49" evidence="1"/>
<proteinExistence type="predicted"/>
<evidence type="ECO:0000259" key="12">
    <source>
        <dbReference type="PROSITE" id="PS50994"/>
    </source>
</evidence>
<dbReference type="GO" id="GO:0015074">
    <property type="term" value="P:DNA integration"/>
    <property type="evidence" value="ECO:0007669"/>
    <property type="project" value="InterPro"/>
</dbReference>
<dbReference type="InterPro" id="IPR012337">
    <property type="entry name" value="RNaseH-like_sf"/>
</dbReference>
<gene>
    <name evidence="13" type="primary">GLEAN_10314</name>
    <name evidence="13" type="ORF">TcasGA2_TC010314</name>
</gene>
<feature type="compositionally biased region" description="Polar residues" evidence="10">
    <location>
        <begin position="223"/>
        <end position="242"/>
    </location>
</feature>
<dbReference type="GO" id="GO:0003964">
    <property type="term" value="F:RNA-directed DNA polymerase activity"/>
    <property type="evidence" value="ECO:0007669"/>
    <property type="project" value="UniProtKB-KW"/>
</dbReference>
<dbReference type="InParanoid" id="D7EKJ9"/>
<dbReference type="InterPro" id="IPR000477">
    <property type="entry name" value="RT_dom"/>
</dbReference>
<keyword evidence="9" id="KW-0511">Multifunctional enzyme</keyword>
<dbReference type="PANTHER" id="PTHR37984:SF5">
    <property type="entry name" value="PROTEIN NYNRIN-LIKE"/>
    <property type="match status" value="1"/>
</dbReference>
<dbReference type="Gene3D" id="3.10.10.10">
    <property type="entry name" value="HIV Type 1 Reverse Transcriptase, subunit A, domain 1"/>
    <property type="match status" value="1"/>
</dbReference>
<feature type="domain" description="Integrase catalytic" evidence="12">
    <location>
        <begin position="432"/>
        <end position="589"/>
    </location>
</feature>
<protein>
    <recommendedName>
        <fullName evidence="1">RNA-directed DNA polymerase</fullName>
        <ecNumber evidence="1">2.7.7.49</ecNumber>
    </recommendedName>
</protein>
<keyword evidence="2" id="KW-0645">Protease</keyword>
<feature type="region of interest" description="Disordered" evidence="10">
    <location>
        <begin position="696"/>
        <end position="721"/>
    </location>
</feature>
<dbReference type="Gene3D" id="3.30.420.10">
    <property type="entry name" value="Ribonuclease H-like superfamily/Ribonuclease H"/>
    <property type="match status" value="1"/>
</dbReference>
<dbReference type="HOGENOM" id="CLU_000384_38_1_1"/>
<dbReference type="Pfam" id="PF00078">
    <property type="entry name" value="RVT_1"/>
    <property type="match status" value="1"/>
</dbReference>
<reference evidence="13 14" key="1">
    <citation type="journal article" date="2008" name="Nature">
        <title>The genome of the model beetle and pest Tribolium castaneum.</title>
        <authorList>
            <consortium name="Tribolium Genome Sequencing Consortium"/>
            <person name="Richards S."/>
            <person name="Gibbs R.A."/>
            <person name="Weinstock G.M."/>
            <person name="Brown S.J."/>
            <person name="Denell R."/>
            <person name="Beeman R.W."/>
            <person name="Gibbs R."/>
            <person name="Beeman R.W."/>
            <person name="Brown S.J."/>
            <person name="Bucher G."/>
            <person name="Friedrich M."/>
            <person name="Grimmelikhuijzen C.J."/>
            <person name="Klingler M."/>
            <person name="Lorenzen M."/>
            <person name="Richards S."/>
            <person name="Roth S."/>
            <person name="Schroder R."/>
            <person name="Tautz D."/>
            <person name="Zdobnov E.M."/>
            <person name="Muzny D."/>
            <person name="Gibbs R.A."/>
            <person name="Weinstock G.M."/>
            <person name="Attaway T."/>
            <person name="Bell S."/>
            <person name="Buhay C.J."/>
            <person name="Chandrabose M.N."/>
            <person name="Chavez D."/>
            <person name="Clerk-Blankenburg K.P."/>
            <person name="Cree A."/>
            <person name="Dao M."/>
            <person name="Davis C."/>
            <person name="Chacko J."/>
            <person name="Dinh H."/>
            <person name="Dugan-Rocha S."/>
            <person name="Fowler G."/>
            <person name="Garner T.T."/>
            <person name="Garnes J."/>
            <person name="Gnirke A."/>
            <person name="Hawes A."/>
            <person name="Hernandez J."/>
            <person name="Hines S."/>
            <person name="Holder M."/>
            <person name="Hume J."/>
            <person name="Jhangiani S.N."/>
            <person name="Joshi V."/>
            <person name="Khan Z.M."/>
            <person name="Jackson L."/>
            <person name="Kovar C."/>
            <person name="Kowis A."/>
            <person name="Lee S."/>
            <person name="Lewis L.R."/>
            <person name="Margolis J."/>
            <person name="Morgan M."/>
            <person name="Nazareth L.V."/>
            <person name="Nguyen N."/>
            <person name="Okwuonu G."/>
            <person name="Parker D."/>
            <person name="Richards S."/>
            <person name="Ruiz S.J."/>
            <person name="Santibanez J."/>
            <person name="Savard J."/>
            <person name="Scherer S.E."/>
            <person name="Schneider B."/>
            <person name="Sodergren E."/>
            <person name="Tautz D."/>
            <person name="Vattahil S."/>
            <person name="Villasana D."/>
            <person name="White C.S."/>
            <person name="Wright R."/>
            <person name="Park Y."/>
            <person name="Beeman R.W."/>
            <person name="Lord J."/>
            <person name="Oppert B."/>
            <person name="Lorenzen M."/>
            <person name="Brown S."/>
            <person name="Wang L."/>
            <person name="Savard J."/>
            <person name="Tautz D."/>
            <person name="Richards S."/>
            <person name="Weinstock G."/>
            <person name="Gibbs R.A."/>
            <person name="Liu Y."/>
            <person name="Worley K."/>
            <person name="Weinstock G."/>
            <person name="Elsik C.G."/>
            <person name="Reese J.T."/>
            <person name="Elhaik E."/>
            <person name="Landan G."/>
            <person name="Graur D."/>
            <person name="Arensburger P."/>
            <person name="Atkinson P."/>
            <person name="Beeman R.W."/>
            <person name="Beidler J."/>
            <person name="Brown S.J."/>
            <person name="Demuth J.P."/>
            <person name="Drury D.W."/>
            <person name="Du Y.Z."/>
            <person name="Fujiwara H."/>
            <person name="Lorenzen M."/>
            <person name="Maselli V."/>
            <person name="Osanai M."/>
            <person name="Park Y."/>
            <person name="Robertson H.M."/>
            <person name="Tu Z."/>
            <person name="Wang J.J."/>
            <person name="Wang S."/>
            <person name="Richards S."/>
            <person name="Song H."/>
            <person name="Zhang L."/>
            <person name="Sodergren E."/>
            <person name="Werner D."/>
            <person name="Stanke M."/>
            <person name="Morgenstern B."/>
            <person name="Solovyev V."/>
            <person name="Kosarev P."/>
            <person name="Brown G."/>
            <person name="Chen H.C."/>
            <person name="Ermolaeva O."/>
            <person name="Hlavina W."/>
            <person name="Kapustin Y."/>
            <person name="Kiryutin B."/>
            <person name="Kitts P."/>
            <person name="Maglott D."/>
            <person name="Pruitt K."/>
            <person name="Sapojnikov V."/>
            <person name="Souvorov A."/>
            <person name="Mackey A.J."/>
            <person name="Waterhouse R.M."/>
            <person name="Wyder S."/>
            <person name="Zdobnov E.M."/>
            <person name="Zdobnov E.M."/>
            <person name="Wyder S."/>
            <person name="Kriventseva E.V."/>
            <person name="Kadowaki T."/>
            <person name="Bork P."/>
            <person name="Aranda M."/>
            <person name="Bao R."/>
            <person name="Beermann A."/>
            <person name="Berns N."/>
            <person name="Bolognesi R."/>
            <person name="Bonneton F."/>
            <person name="Bopp D."/>
            <person name="Brown S.J."/>
            <person name="Bucher G."/>
            <person name="Butts T."/>
            <person name="Chaumot A."/>
            <person name="Denell R.E."/>
            <person name="Ferrier D.E."/>
            <person name="Friedrich M."/>
            <person name="Gordon C.M."/>
            <person name="Jindra M."/>
            <person name="Klingler M."/>
            <person name="Lan Q."/>
            <person name="Lattorff H.M."/>
            <person name="Laudet V."/>
            <person name="von Levetsow C."/>
            <person name="Liu Z."/>
            <person name="Lutz R."/>
            <person name="Lynch J.A."/>
            <person name="da Fonseca R.N."/>
            <person name="Posnien N."/>
            <person name="Reuter R."/>
            <person name="Roth S."/>
            <person name="Savard J."/>
            <person name="Schinko J.B."/>
            <person name="Schmitt C."/>
            <person name="Schoppmeier M."/>
            <person name="Schroder R."/>
            <person name="Shippy T.D."/>
            <person name="Simonnet F."/>
            <person name="Marques-Souza H."/>
            <person name="Tautz D."/>
            <person name="Tomoyasu Y."/>
            <person name="Trauner J."/>
            <person name="Van der Zee M."/>
            <person name="Vervoort M."/>
            <person name="Wittkopp N."/>
            <person name="Wimmer E.A."/>
            <person name="Yang X."/>
            <person name="Jones A.K."/>
            <person name="Sattelle D.B."/>
            <person name="Ebert P.R."/>
            <person name="Nelson D."/>
            <person name="Scott J.G."/>
            <person name="Beeman R.W."/>
            <person name="Muthukrishnan S."/>
            <person name="Kramer K.J."/>
            <person name="Arakane Y."/>
            <person name="Beeman R.W."/>
            <person name="Zhu Q."/>
            <person name="Hogenkamp D."/>
            <person name="Dixit R."/>
            <person name="Oppert B."/>
            <person name="Jiang H."/>
            <person name="Zou Z."/>
            <person name="Marshall J."/>
            <person name="Elpidina E."/>
            <person name="Vinokurov K."/>
            <person name="Oppert C."/>
            <person name="Zou Z."/>
            <person name="Evans J."/>
            <person name="Lu Z."/>
            <person name="Zhao P."/>
            <person name="Sumathipala N."/>
            <person name="Altincicek B."/>
            <person name="Vilcinskas A."/>
            <person name="Williams M."/>
            <person name="Hultmark D."/>
            <person name="Hetru C."/>
            <person name="Jiang H."/>
            <person name="Grimmelikhuijzen C.J."/>
            <person name="Hauser F."/>
            <person name="Cazzamali G."/>
            <person name="Williamson M."/>
            <person name="Park Y."/>
            <person name="Li B."/>
            <person name="Tanaka Y."/>
            <person name="Predel R."/>
            <person name="Neupert S."/>
            <person name="Schachtner J."/>
            <person name="Verleyen P."/>
            <person name="Raible F."/>
            <person name="Bork P."/>
            <person name="Friedrich M."/>
            <person name="Walden K.K."/>
            <person name="Robertson H.M."/>
            <person name="Angeli S."/>
            <person name="Foret S."/>
            <person name="Bucher G."/>
            <person name="Schuetz S."/>
            <person name="Maleszka R."/>
            <person name="Wimmer E.A."/>
            <person name="Beeman R.W."/>
            <person name="Lorenzen M."/>
            <person name="Tomoyasu Y."/>
            <person name="Miller S.C."/>
            <person name="Grossmann D."/>
            <person name="Bucher G."/>
        </authorList>
    </citation>
    <scope>NUCLEOTIDE SEQUENCE [LARGE SCALE GENOMIC DNA]</scope>
    <source>
        <strain evidence="13 14">Georgia GA2</strain>
    </source>
</reference>
<dbReference type="FunFam" id="1.10.340.70:FF:000016">
    <property type="entry name" value="Retrovirus-related Pol polyprotein from transposon opus-like Protein"/>
    <property type="match status" value="1"/>
</dbReference>
<dbReference type="InterPro" id="IPR001584">
    <property type="entry name" value="Integrase_cat-core"/>
</dbReference>
<dbReference type="PROSITE" id="PS50994">
    <property type="entry name" value="INTEGRASE"/>
    <property type="match status" value="1"/>
</dbReference>
<evidence type="ECO:0000256" key="5">
    <source>
        <dbReference type="ARBA" id="ARBA00022722"/>
    </source>
</evidence>
<dbReference type="Pfam" id="PF17921">
    <property type="entry name" value="Integrase_H2C2"/>
    <property type="match status" value="1"/>
</dbReference>
<evidence type="ECO:0000256" key="4">
    <source>
        <dbReference type="ARBA" id="ARBA00022695"/>
    </source>
</evidence>
<sequence length="721" mass="84142">MNPDDIEKTAFSTENRHYEYLRMPFGLKNAPATFQRVMDNILRGIQNEKCLVYLDDIIIFSTSLEEHIVRLKEVFERLRNANFKIQLDKSKFLRKEVAYLGHIITPEGVKPNPKKIKAVMKYPIPKTQKEIKSFLGLLGYYRRFIPNFALLTKPLTTCLKKNSKIEHNEQFIKRFETCKQILVNHPILQYPDFTQPFILTTDASNVALAQTPENLLTEFETVRSNSSHNSQIPGPSGTQRQISTSTSTSSTSRRENLPKTKTIDVCENAIDRKERQIFITTVFQNPQKPKVTKENGMSIIKAQISQKNNNEEIKNLLIEFCEPKKHYYCFFDNERMYKDFCRTFSKTFNDDAPILKRCTKRITLVTNKDKQQDLIKNHHEGKTNHRGIRETYTRLQRLNFWPKLTLDVSKFINKCEICKKIKYERNPPEIPLKVTPKIDCPFQQLNIDLFTIEGKTFLTIIDAFTKLAQAYPIRSKNAIDISDTLIVCFSHYGIPEKITFDSGTEFQNDTVQKLLETHKIKIHFTTPRHPHSNGLIERFQSTITEHYRILKQNFNDPPHKTMIYAISGYNNSIHSVTNLTPLELLFGHTSTRNPFDLYHNVRYFQQYHVDHKNRMKLIYNEMTKLMQMQKEKLINKRNAQPEQTTFKIGQTVFERNLLADRNKSKNRYLGPFIIESVNNDNTCILKNKNNQRKRVHLDNLRPPVPGLSSGSSSPNPSSPRN</sequence>
<keyword evidence="5" id="KW-0540">Nuclease</keyword>
<dbReference type="Gene3D" id="1.10.340.70">
    <property type="match status" value="1"/>
</dbReference>
<dbReference type="InterPro" id="IPR043502">
    <property type="entry name" value="DNA/RNA_pol_sf"/>
</dbReference>
<evidence type="ECO:0000256" key="8">
    <source>
        <dbReference type="ARBA" id="ARBA00022918"/>
    </source>
</evidence>
<evidence type="ECO:0000256" key="7">
    <source>
        <dbReference type="ARBA" id="ARBA00022801"/>
    </source>
</evidence>
<dbReference type="FunFam" id="3.30.420.10:FF:000238">
    <property type="entry name" value="Retrovirus-related Pol polyprotein from transposon 412-like Protein"/>
    <property type="match status" value="1"/>
</dbReference>
<dbReference type="InterPro" id="IPR036397">
    <property type="entry name" value="RNaseH_sf"/>
</dbReference>
<feature type="domain" description="Reverse transcriptase" evidence="11">
    <location>
        <begin position="1"/>
        <end position="104"/>
    </location>
</feature>
<evidence type="ECO:0000256" key="3">
    <source>
        <dbReference type="ARBA" id="ARBA00022679"/>
    </source>
</evidence>
<dbReference type="InterPro" id="IPR041577">
    <property type="entry name" value="RT_RNaseH_2"/>
</dbReference>
<dbReference type="PROSITE" id="PS50878">
    <property type="entry name" value="RT_POL"/>
    <property type="match status" value="1"/>
</dbReference>
<dbReference type="GO" id="GO:0004519">
    <property type="term" value="F:endonuclease activity"/>
    <property type="evidence" value="ECO:0007669"/>
    <property type="project" value="UniProtKB-KW"/>
</dbReference>
<dbReference type="Gene3D" id="3.30.70.270">
    <property type="match status" value="2"/>
</dbReference>
<keyword evidence="3" id="KW-0808">Transferase</keyword>
<dbReference type="GO" id="GO:0003676">
    <property type="term" value="F:nucleic acid binding"/>
    <property type="evidence" value="ECO:0007669"/>
    <property type="project" value="InterPro"/>
</dbReference>
<dbReference type="CDD" id="cd01647">
    <property type="entry name" value="RT_LTR"/>
    <property type="match status" value="1"/>
</dbReference>
<dbReference type="InterPro" id="IPR041588">
    <property type="entry name" value="Integrase_H2C2"/>
</dbReference>
<evidence type="ECO:0000313" key="14">
    <source>
        <dbReference type="Proteomes" id="UP000007266"/>
    </source>
</evidence>
<dbReference type="STRING" id="7070.D7EKJ9"/>
<dbReference type="SUPFAM" id="SSF53098">
    <property type="entry name" value="Ribonuclease H-like"/>
    <property type="match status" value="1"/>
</dbReference>
<evidence type="ECO:0000256" key="10">
    <source>
        <dbReference type="SAM" id="MobiDB-lite"/>
    </source>
</evidence>
<dbReference type="InterPro" id="IPR050951">
    <property type="entry name" value="Retrovirus_Pol_polyprotein"/>
</dbReference>
<dbReference type="EMBL" id="KQ971910">
    <property type="protein sequence ID" value="EFA13180.1"/>
    <property type="molecule type" value="Genomic_DNA"/>
</dbReference>
<accession>D7EKJ9</accession>
<dbReference type="PhylomeDB" id="D7EKJ9"/>
<feature type="compositionally biased region" description="Low complexity" evidence="10">
    <location>
        <begin position="706"/>
        <end position="721"/>
    </location>
</feature>
<keyword evidence="8" id="KW-0695">RNA-directed DNA polymerase</keyword>
<dbReference type="FunFam" id="3.30.70.270:FF:000003">
    <property type="entry name" value="Transposon Ty3-G Gag-Pol polyprotein"/>
    <property type="match status" value="1"/>
</dbReference>
<dbReference type="SUPFAM" id="SSF56672">
    <property type="entry name" value="DNA/RNA polymerases"/>
    <property type="match status" value="1"/>
</dbReference>
<reference evidence="13 14" key="2">
    <citation type="journal article" date="2010" name="Nucleic Acids Res.">
        <title>BeetleBase in 2010: revisions to provide comprehensive genomic information for Tribolium castaneum.</title>
        <authorList>
            <person name="Kim H.S."/>
            <person name="Murphy T."/>
            <person name="Xia J."/>
            <person name="Caragea D."/>
            <person name="Park Y."/>
            <person name="Beeman R.W."/>
            <person name="Lorenzen M.D."/>
            <person name="Butcher S."/>
            <person name="Manak J.R."/>
            <person name="Brown S.J."/>
        </authorList>
    </citation>
    <scope>NUCLEOTIDE SEQUENCE [LARGE SCALE GENOMIC DNA]</scope>
    <source>
        <strain evidence="13 14">Georgia GA2</strain>
    </source>
</reference>
<dbReference type="GO" id="GO:0008233">
    <property type="term" value="F:peptidase activity"/>
    <property type="evidence" value="ECO:0007669"/>
    <property type="project" value="UniProtKB-KW"/>
</dbReference>
<evidence type="ECO:0000256" key="1">
    <source>
        <dbReference type="ARBA" id="ARBA00012493"/>
    </source>
</evidence>
<dbReference type="AlphaFoldDB" id="D7EKJ9"/>
<feature type="region of interest" description="Disordered" evidence="10">
    <location>
        <begin position="223"/>
        <end position="258"/>
    </location>
</feature>
<keyword evidence="4" id="KW-0548">Nucleotidyltransferase</keyword>
<organism evidence="13 14">
    <name type="scientific">Tribolium castaneum</name>
    <name type="common">Red flour beetle</name>
    <dbReference type="NCBI Taxonomy" id="7070"/>
    <lineage>
        <taxon>Eukaryota</taxon>
        <taxon>Metazoa</taxon>
        <taxon>Ecdysozoa</taxon>
        <taxon>Arthropoda</taxon>
        <taxon>Hexapoda</taxon>
        <taxon>Insecta</taxon>
        <taxon>Pterygota</taxon>
        <taxon>Neoptera</taxon>
        <taxon>Endopterygota</taxon>
        <taxon>Coleoptera</taxon>
        <taxon>Polyphaga</taxon>
        <taxon>Cucujiformia</taxon>
        <taxon>Tenebrionidae</taxon>
        <taxon>Tenebrionidae incertae sedis</taxon>
        <taxon>Tribolium</taxon>
    </lineage>
</organism>